<dbReference type="GeneID" id="8045532"/>
<dbReference type="InterPro" id="IPR001584">
    <property type="entry name" value="Integrase_cat-core"/>
</dbReference>
<dbReference type="GO" id="GO:0015074">
    <property type="term" value="P:DNA integration"/>
    <property type="evidence" value="ECO:0007669"/>
    <property type="project" value="InterPro"/>
</dbReference>
<reference evidence="9 10" key="1">
    <citation type="journal article" date="2009" name="Genome Res.">
        <title>Comparative genomics of the fungal pathogens Candida dubliniensis and Candida albicans.</title>
        <authorList>
            <person name="Jackson A.P."/>
            <person name="Gamble J.A."/>
            <person name="Yeomans T."/>
            <person name="Moran G.P."/>
            <person name="Saunders D."/>
            <person name="Harris D."/>
            <person name="Aslett M."/>
            <person name="Barrell J.F."/>
            <person name="Butler G."/>
            <person name="Citiulo F."/>
            <person name="Coleman D.C."/>
            <person name="de Groot P.W.J."/>
            <person name="Goodwin T.J."/>
            <person name="Quail M.A."/>
            <person name="McQuillan J."/>
            <person name="Munro C.A."/>
            <person name="Pain A."/>
            <person name="Poulter R.T."/>
            <person name="Rajandream M.A."/>
            <person name="Renauld H."/>
            <person name="Spiering M.J."/>
            <person name="Tivey A."/>
            <person name="Gow N.A.R."/>
            <person name="Barrell B."/>
            <person name="Sullivan D.J."/>
            <person name="Berriman M."/>
        </authorList>
    </citation>
    <scope>NUCLEOTIDE SEQUENCE [LARGE SCALE GENOMIC DNA]</scope>
    <source>
        <strain evidence="10">CD36 / ATCC MYA-646 / CBS 7987 / NCPF 3949 / NRRL Y-17841</strain>
    </source>
</reference>
<proteinExistence type="predicted"/>
<keyword evidence="4" id="KW-0694">RNA-binding</keyword>
<dbReference type="EMBL" id="FM992688">
    <property type="protein sequence ID" value="CAX45700.1"/>
    <property type="molecule type" value="Genomic_DNA"/>
</dbReference>
<evidence type="ECO:0000256" key="4">
    <source>
        <dbReference type="ARBA" id="ARBA00022884"/>
    </source>
</evidence>
<protein>
    <submittedName>
        <fullName evidence="9">Retrotransposon protein, putative</fullName>
    </submittedName>
</protein>
<comment type="function">
    <text evidence="5">Reverse transcriptase/ribonuclease H (RT) is a multifunctional enzyme that catalyzes the conversion of the retro-elements RNA genome into dsDNA within the VLP. The enzyme displays a DNA polymerase activity that can copy either DNA or RNA templates, and a ribonuclease H (RNase H) activity that cleaves the RNA strand of RNA-DNA heteroduplexes during plus-strand synthesis and hydrolyzes RNA primers. The conversion leads to a linear dsDNA copy of the retrotransposon that includes long terminal repeats (LTRs) at both ends.</text>
</comment>
<evidence type="ECO:0000256" key="3">
    <source>
        <dbReference type="ARBA" id="ARBA00022490"/>
    </source>
</evidence>
<dbReference type="GO" id="GO:0005737">
    <property type="term" value="C:cytoplasm"/>
    <property type="evidence" value="ECO:0007669"/>
    <property type="project" value="UniProtKB-SubCell"/>
</dbReference>
<dbReference type="eggNOG" id="KOG0017">
    <property type="taxonomic scope" value="Eukaryota"/>
</dbReference>
<dbReference type="GO" id="GO:0005634">
    <property type="term" value="C:nucleus"/>
    <property type="evidence" value="ECO:0007669"/>
    <property type="project" value="UniProtKB-ARBA"/>
</dbReference>
<evidence type="ECO:0000259" key="7">
    <source>
        <dbReference type="PROSITE" id="PS50994"/>
    </source>
</evidence>
<dbReference type="RefSeq" id="XP_002417981.1">
    <property type="nucleotide sequence ID" value="XM_002417936.1"/>
</dbReference>
<evidence type="ECO:0000256" key="2">
    <source>
        <dbReference type="ARBA" id="ARBA00004496"/>
    </source>
</evidence>
<evidence type="ECO:0000256" key="6">
    <source>
        <dbReference type="ARBA" id="ARBA00025615"/>
    </source>
</evidence>
<evidence type="ECO:0000256" key="1">
    <source>
        <dbReference type="ARBA" id="ARBA00000077"/>
    </source>
</evidence>
<comment type="function">
    <text evidence="6">Integrase (IN) targets the VLP to the nucleus, where a subparticle preintegration complex (PIC) containing at least integrase and the newly synthesized dsDNA copy of the retrotransposon must transit the nuclear membrane. Once in the nucleus, integrase performs the integration of the dsDNA into the host genome.</text>
</comment>
<evidence type="ECO:0000313" key="8">
    <source>
        <dbReference type="CGD" id="CAL0000164006"/>
    </source>
</evidence>
<dbReference type="InterPro" id="IPR012337">
    <property type="entry name" value="RNaseH-like_sf"/>
</dbReference>
<dbReference type="OrthoDB" id="4022548at2759"/>
<dbReference type="GO" id="GO:0004523">
    <property type="term" value="F:RNA-DNA hybrid ribonuclease activity"/>
    <property type="evidence" value="ECO:0007669"/>
    <property type="project" value="UniProtKB-EC"/>
</dbReference>
<comment type="catalytic activity">
    <reaction evidence="1">
        <text>Endonucleolytic cleavage to 5'-phosphomonoester.</text>
        <dbReference type="EC" id="3.1.26.4"/>
    </reaction>
</comment>
<evidence type="ECO:0000313" key="9">
    <source>
        <dbReference type="EMBL" id="CAX45700.1"/>
    </source>
</evidence>
<sequence length="179" mass="20179">MVPLFLRYHQNWANYKVLTNMWSRNVVKKKTCGQKCAGSGRYQDIRTKFHFPDMYNTVLNYVASCTVCSCTKSNSHAPAGLLQASHPVAGRWTDIATDIVSGFPTVTRENATVNAIFTIVDMFTNRVHLYPISSSFSAEHFVTLFMTKYFPYHGLPQSITADRGPQFGSDFFSIGVQRS</sequence>
<dbReference type="Gene3D" id="3.30.420.10">
    <property type="entry name" value="Ribonuclease H-like superfamily/Ribonuclease H"/>
    <property type="match status" value="1"/>
</dbReference>
<organism evidence="9 10">
    <name type="scientific">Candida dubliniensis (strain CD36 / ATCC MYA-646 / CBS 7987 / NCPF 3949 / NRRL Y-17841)</name>
    <name type="common">Yeast</name>
    <dbReference type="NCBI Taxonomy" id="573826"/>
    <lineage>
        <taxon>Eukaryota</taxon>
        <taxon>Fungi</taxon>
        <taxon>Dikarya</taxon>
        <taxon>Ascomycota</taxon>
        <taxon>Saccharomycotina</taxon>
        <taxon>Pichiomycetes</taxon>
        <taxon>Debaryomycetaceae</taxon>
        <taxon>Candida/Lodderomyces clade</taxon>
        <taxon>Candida</taxon>
    </lineage>
</organism>
<dbReference type="PANTHER" id="PTHR37984:SF5">
    <property type="entry name" value="PROTEIN NYNRIN-LIKE"/>
    <property type="match status" value="1"/>
</dbReference>
<dbReference type="Pfam" id="PF17921">
    <property type="entry name" value="Integrase_H2C2"/>
    <property type="match status" value="1"/>
</dbReference>
<evidence type="ECO:0000313" key="10">
    <source>
        <dbReference type="Proteomes" id="UP000002605"/>
    </source>
</evidence>
<dbReference type="InterPro" id="IPR036397">
    <property type="entry name" value="RNaseH_sf"/>
</dbReference>
<dbReference type="KEGG" id="cdu:CD36_13420"/>
<dbReference type="HOGENOM" id="CLU_1503250_0_0_1"/>
<dbReference type="GO" id="GO:0003723">
    <property type="term" value="F:RNA binding"/>
    <property type="evidence" value="ECO:0007669"/>
    <property type="project" value="UniProtKB-KW"/>
</dbReference>
<accession>B9WA61</accession>
<dbReference type="InterPro" id="IPR041588">
    <property type="entry name" value="Integrase_H2C2"/>
</dbReference>
<dbReference type="AlphaFoldDB" id="B9WA61"/>
<dbReference type="Proteomes" id="UP000002605">
    <property type="component" value="Chromosome 1"/>
</dbReference>
<keyword evidence="10" id="KW-1185">Reference proteome</keyword>
<comment type="subcellular location">
    <subcellularLocation>
        <location evidence="2">Cytoplasm</location>
    </subcellularLocation>
</comment>
<dbReference type="InterPro" id="IPR050951">
    <property type="entry name" value="Retrovirus_Pol_polyprotein"/>
</dbReference>
<dbReference type="SUPFAM" id="SSF53098">
    <property type="entry name" value="Ribonuclease H-like"/>
    <property type="match status" value="1"/>
</dbReference>
<keyword evidence="3" id="KW-0963">Cytoplasm</keyword>
<name>B9WA61_CANDC</name>
<feature type="domain" description="Integrase catalytic" evidence="7">
    <location>
        <begin position="83"/>
        <end position="179"/>
    </location>
</feature>
<gene>
    <name evidence="8" type="ordered locus">Cd36_13420</name>
    <name evidence="9" type="ORF">CD36_13420</name>
</gene>
<dbReference type="PANTHER" id="PTHR37984">
    <property type="entry name" value="PROTEIN CBG26694"/>
    <property type="match status" value="1"/>
</dbReference>
<dbReference type="PROSITE" id="PS50994">
    <property type="entry name" value="INTEGRASE"/>
    <property type="match status" value="1"/>
</dbReference>
<dbReference type="CGD" id="CAL0000164006">
    <property type="gene designation" value="Cd36_13420"/>
</dbReference>
<evidence type="ECO:0000256" key="5">
    <source>
        <dbReference type="ARBA" id="ARBA00025590"/>
    </source>
</evidence>